<feature type="domain" description="Pyridine nucleotide-disulphide oxidoreductase dimerisation" evidence="12">
    <location>
        <begin position="352"/>
        <end position="458"/>
    </location>
</feature>
<dbReference type="InterPro" id="IPR001100">
    <property type="entry name" value="Pyr_nuc-diS_OxRdtase"/>
</dbReference>
<dbReference type="EC" id="1.8.1.4" evidence="2 11"/>
<evidence type="ECO:0000256" key="9">
    <source>
        <dbReference type="ARBA" id="ARBA00023284"/>
    </source>
</evidence>
<keyword evidence="9 11" id="KW-0676">Redox-active center</keyword>
<dbReference type="PANTHER" id="PTHR22912:SF160">
    <property type="entry name" value="DIHYDROLIPOYL DEHYDROGENASE"/>
    <property type="match status" value="1"/>
</dbReference>
<evidence type="ECO:0000256" key="11">
    <source>
        <dbReference type="RuleBase" id="RU003692"/>
    </source>
</evidence>
<evidence type="ECO:0000313" key="15">
    <source>
        <dbReference type="Proteomes" id="UP001055955"/>
    </source>
</evidence>
<dbReference type="SUPFAM" id="SSF51905">
    <property type="entry name" value="FAD/NAD(P)-binding domain"/>
    <property type="match status" value="1"/>
</dbReference>
<reference evidence="14 15" key="1">
    <citation type="journal article" date="2022" name="Nat. Microbiol.">
        <title>The microbiome of a bacterivorous marine choanoflagellate contains a resource-demanding obligate bacterial associate.</title>
        <authorList>
            <person name="Needham D.M."/>
            <person name="Poirier C."/>
            <person name="Bachy C."/>
            <person name="George E.E."/>
            <person name="Wilken S."/>
            <person name="Yung C.C.M."/>
            <person name="Limardo A.J."/>
            <person name="Morando M."/>
            <person name="Sudek L."/>
            <person name="Malmstrom R.R."/>
            <person name="Keeling P.J."/>
            <person name="Santoro A.E."/>
            <person name="Worden A.Z."/>
        </authorList>
    </citation>
    <scope>NUCLEOTIDE SEQUENCE [LARGE SCALE GENOMIC DNA]</scope>
    <source>
        <strain evidence="14 15">Comchoano-1</strain>
    </source>
</reference>
<sequence length="470" mass="50157">MVNKQEEQVSVDVVVIGGGPGGVAAAYRLQDLGLSTAIVNQYDHLGGVCLNVGCIPSKALLNVAKVVGDAQSMAKFGVYYEAPTIDVEALRAAKQTSIDQLATGLAMLAKKRKVQVYVGKASFEDAHTIKVSGDQPVTIRFKHAVIATGSRPIKLPFIPDDDRIFDSTGALDLKKIDGHLVVIGAGIIGCEMASIYHALGAKVTVLEYAPSAMLEADVKQASICQKQLQKRGIAFNFSVEVQNIANEGDLVVSYLQEGVVHELKCDQILYATGRSPDTSSLNLEGLSIQCSDHGAVIVDEYLRTNIDHIYAIGDVAYLPFDQSMLAHRATAHGHLVAEVISGKNVRYDYLSMPSVAYTDPEVAWVGKQEKELKESGVKYQVGVFPWTACGRAVASGHTAGQTKVFADESGYIVGATIVGRDAGELIGTFCLAIEMGATLTDLSLTIMPHPTLVETTKLAVEVAMGVCTDQ</sequence>
<evidence type="ECO:0000256" key="5">
    <source>
        <dbReference type="ARBA" id="ARBA00022827"/>
    </source>
</evidence>
<protein>
    <recommendedName>
        <fullName evidence="3 11">Dihydrolipoyl dehydrogenase</fullName>
        <ecNumber evidence="2 11">1.8.1.4</ecNumber>
    </recommendedName>
</protein>
<keyword evidence="8" id="KW-1015">Disulfide bond</keyword>
<evidence type="ECO:0000256" key="10">
    <source>
        <dbReference type="ARBA" id="ARBA00049187"/>
    </source>
</evidence>
<dbReference type="InterPro" id="IPR012999">
    <property type="entry name" value="Pyr_OxRdtase_I_AS"/>
</dbReference>
<evidence type="ECO:0000256" key="1">
    <source>
        <dbReference type="ARBA" id="ARBA00007532"/>
    </source>
</evidence>
<dbReference type="RefSeq" id="WP_258568548.1">
    <property type="nucleotide sequence ID" value="NZ_CP092900.1"/>
</dbReference>
<comment type="similarity">
    <text evidence="1 11">Belongs to the class-I pyridine nucleotide-disulfide oxidoreductase family.</text>
</comment>
<dbReference type="InterPro" id="IPR050151">
    <property type="entry name" value="Class-I_Pyr_Nuc-Dis_Oxidored"/>
</dbReference>
<dbReference type="EMBL" id="CP092900">
    <property type="protein sequence ID" value="UTC24759.1"/>
    <property type="molecule type" value="Genomic_DNA"/>
</dbReference>
<dbReference type="Proteomes" id="UP001055955">
    <property type="component" value="Chromosome"/>
</dbReference>
<dbReference type="InterPro" id="IPR006258">
    <property type="entry name" value="Lipoamide_DH"/>
</dbReference>
<organism evidence="14 15">
    <name type="scientific">Candidatus Comchoanobacter bicostacola</name>
    <dbReference type="NCBI Taxonomy" id="2919598"/>
    <lineage>
        <taxon>Bacteria</taxon>
        <taxon>Pseudomonadati</taxon>
        <taxon>Pseudomonadota</taxon>
        <taxon>Gammaproteobacteria</taxon>
        <taxon>Candidatus Comchoanobacterales</taxon>
        <taxon>Candidatus Comchoanobacteraceae</taxon>
        <taxon>Candidatus Comchoanobacter</taxon>
    </lineage>
</organism>
<dbReference type="InterPro" id="IPR016156">
    <property type="entry name" value="FAD/NAD-linked_Rdtase_dimer_sf"/>
</dbReference>
<dbReference type="Gene3D" id="3.50.50.60">
    <property type="entry name" value="FAD/NAD(P)-binding domain"/>
    <property type="match status" value="2"/>
</dbReference>
<evidence type="ECO:0000256" key="4">
    <source>
        <dbReference type="ARBA" id="ARBA00022630"/>
    </source>
</evidence>
<dbReference type="PROSITE" id="PS00076">
    <property type="entry name" value="PYRIDINE_REDOX_1"/>
    <property type="match status" value="1"/>
</dbReference>
<comment type="cofactor">
    <cofactor evidence="11">
        <name>FAD</name>
        <dbReference type="ChEBI" id="CHEBI:57692"/>
    </cofactor>
    <text evidence="11">Binds 1 FAD per subunit.</text>
</comment>
<dbReference type="GO" id="GO:0004148">
    <property type="term" value="F:dihydrolipoyl dehydrogenase (NADH) activity"/>
    <property type="evidence" value="ECO:0007669"/>
    <property type="project" value="UniProtKB-EC"/>
</dbReference>
<dbReference type="InterPro" id="IPR004099">
    <property type="entry name" value="Pyr_nucl-diS_OxRdtase_dimer"/>
</dbReference>
<keyword evidence="6 11" id="KW-0560">Oxidoreductase</keyword>
<dbReference type="PANTHER" id="PTHR22912">
    <property type="entry name" value="DISULFIDE OXIDOREDUCTASE"/>
    <property type="match status" value="1"/>
</dbReference>
<keyword evidence="5 11" id="KW-0274">FAD</keyword>
<keyword evidence="4 11" id="KW-0285">Flavoprotein</keyword>
<evidence type="ECO:0000259" key="13">
    <source>
        <dbReference type="Pfam" id="PF07992"/>
    </source>
</evidence>
<dbReference type="PRINTS" id="PR00411">
    <property type="entry name" value="PNDRDTASEI"/>
</dbReference>
<dbReference type="SUPFAM" id="SSF55424">
    <property type="entry name" value="FAD/NAD-linked reductases, dimerisation (C-terminal) domain"/>
    <property type="match status" value="1"/>
</dbReference>
<dbReference type="PRINTS" id="PR00368">
    <property type="entry name" value="FADPNR"/>
</dbReference>
<evidence type="ECO:0000256" key="2">
    <source>
        <dbReference type="ARBA" id="ARBA00012608"/>
    </source>
</evidence>
<name>A0ABY5DLQ3_9GAMM</name>
<accession>A0ABY5DLQ3</accession>
<evidence type="ECO:0000256" key="3">
    <source>
        <dbReference type="ARBA" id="ARBA00016961"/>
    </source>
</evidence>
<feature type="domain" description="FAD/NAD(P)-binding" evidence="13">
    <location>
        <begin position="12"/>
        <end position="333"/>
    </location>
</feature>
<gene>
    <name evidence="14" type="primary">lpdA</name>
    <name evidence="14" type="ORF">MMH89_01140</name>
</gene>
<evidence type="ECO:0000256" key="8">
    <source>
        <dbReference type="ARBA" id="ARBA00023157"/>
    </source>
</evidence>
<dbReference type="Gene3D" id="3.30.390.30">
    <property type="match status" value="1"/>
</dbReference>
<keyword evidence="7 11" id="KW-0520">NAD</keyword>
<keyword evidence="15" id="KW-1185">Reference proteome</keyword>
<evidence type="ECO:0000256" key="6">
    <source>
        <dbReference type="ARBA" id="ARBA00023002"/>
    </source>
</evidence>
<dbReference type="InterPro" id="IPR023753">
    <property type="entry name" value="FAD/NAD-binding_dom"/>
</dbReference>
<dbReference type="PIRSF" id="PIRSF000350">
    <property type="entry name" value="Mercury_reductase_MerA"/>
    <property type="match status" value="1"/>
</dbReference>
<comment type="miscellaneous">
    <text evidence="11">The active site is a redox-active disulfide bond.</text>
</comment>
<evidence type="ECO:0000313" key="14">
    <source>
        <dbReference type="EMBL" id="UTC24759.1"/>
    </source>
</evidence>
<dbReference type="NCBIfam" id="TIGR01350">
    <property type="entry name" value="lipoamide_DH"/>
    <property type="match status" value="1"/>
</dbReference>
<proteinExistence type="inferred from homology"/>
<comment type="catalytic activity">
    <reaction evidence="10 11">
        <text>N(6)-[(R)-dihydrolipoyl]-L-lysyl-[protein] + NAD(+) = N(6)-[(R)-lipoyl]-L-lysyl-[protein] + NADH + H(+)</text>
        <dbReference type="Rhea" id="RHEA:15045"/>
        <dbReference type="Rhea" id="RHEA-COMP:10474"/>
        <dbReference type="Rhea" id="RHEA-COMP:10475"/>
        <dbReference type="ChEBI" id="CHEBI:15378"/>
        <dbReference type="ChEBI" id="CHEBI:57540"/>
        <dbReference type="ChEBI" id="CHEBI:57945"/>
        <dbReference type="ChEBI" id="CHEBI:83099"/>
        <dbReference type="ChEBI" id="CHEBI:83100"/>
        <dbReference type="EC" id="1.8.1.4"/>
    </reaction>
</comment>
<dbReference type="Pfam" id="PF02852">
    <property type="entry name" value="Pyr_redox_dim"/>
    <property type="match status" value="1"/>
</dbReference>
<dbReference type="Pfam" id="PF07992">
    <property type="entry name" value="Pyr_redox_2"/>
    <property type="match status" value="1"/>
</dbReference>
<dbReference type="InterPro" id="IPR036188">
    <property type="entry name" value="FAD/NAD-bd_sf"/>
</dbReference>
<evidence type="ECO:0000256" key="7">
    <source>
        <dbReference type="ARBA" id="ARBA00023027"/>
    </source>
</evidence>
<evidence type="ECO:0000259" key="12">
    <source>
        <dbReference type="Pfam" id="PF02852"/>
    </source>
</evidence>